<evidence type="ECO:0000313" key="2">
    <source>
        <dbReference type="Proteomes" id="UP000789508"/>
    </source>
</evidence>
<accession>A0A9N9E7W4</accession>
<sequence>MGGESFHVIALDLIIRKCICKHERSQYTPKLLILSHLDSNNEESDDELVIQFQTEEFHSEAQITHKKCFDCENFRTNFAWCHSCETTRFKENFPNWTTGNLQLDLIIQKSQVEANVSGDYLEYISYDQFELIEFHKAGAF</sequence>
<dbReference type="AlphaFoldDB" id="A0A9N9E7W4"/>
<dbReference type="EMBL" id="CAJVPS010011865">
    <property type="protein sequence ID" value="CAG8667587.1"/>
    <property type="molecule type" value="Genomic_DNA"/>
</dbReference>
<feature type="non-terminal residue" evidence="1">
    <location>
        <position position="140"/>
    </location>
</feature>
<dbReference type="OrthoDB" id="2362960at2759"/>
<proteinExistence type="predicted"/>
<keyword evidence="2" id="KW-1185">Reference proteome</keyword>
<evidence type="ECO:0000313" key="1">
    <source>
        <dbReference type="EMBL" id="CAG8667587.1"/>
    </source>
</evidence>
<gene>
    <name evidence="1" type="ORF">ALEPTO_LOCUS10502</name>
</gene>
<reference evidence="1" key="1">
    <citation type="submission" date="2021-06" db="EMBL/GenBank/DDBJ databases">
        <authorList>
            <person name="Kallberg Y."/>
            <person name="Tangrot J."/>
            <person name="Rosling A."/>
        </authorList>
    </citation>
    <scope>NUCLEOTIDE SEQUENCE</scope>
    <source>
        <strain evidence="1">FL130A</strain>
    </source>
</reference>
<comment type="caution">
    <text evidence="1">The sequence shown here is derived from an EMBL/GenBank/DDBJ whole genome shotgun (WGS) entry which is preliminary data.</text>
</comment>
<protein>
    <submittedName>
        <fullName evidence="1">13643_t:CDS:1</fullName>
    </submittedName>
</protein>
<dbReference type="Proteomes" id="UP000789508">
    <property type="component" value="Unassembled WGS sequence"/>
</dbReference>
<name>A0A9N9E7W4_9GLOM</name>
<organism evidence="1 2">
    <name type="scientific">Ambispora leptoticha</name>
    <dbReference type="NCBI Taxonomy" id="144679"/>
    <lineage>
        <taxon>Eukaryota</taxon>
        <taxon>Fungi</taxon>
        <taxon>Fungi incertae sedis</taxon>
        <taxon>Mucoromycota</taxon>
        <taxon>Glomeromycotina</taxon>
        <taxon>Glomeromycetes</taxon>
        <taxon>Archaeosporales</taxon>
        <taxon>Ambisporaceae</taxon>
        <taxon>Ambispora</taxon>
    </lineage>
</organism>